<sequence length="74" mass="7680">MSALVTLAARPDESLAGPLRAAMLEGIMLGAAFAAFLLQADTRAAGGTLKDHTLQTIITVSGYRQRPGTVHSLS</sequence>
<name>A0A4R5A750_9ACTN</name>
<evidence type="ECO:0000313" key="1">
    <source>
        <dbReference type="EMBL" id="TDD65422.1"/>
    </source>
</evidence>
<dbReference type="AlphaFoldDB" id="A0A4R5A750"/>
<evidence type="ECO:0000313" key="2">
    <source>
        <dbReference type="Proteomes" id="UP000295578"/>
    </source>
</evidence>
<dbReference type="Proteomes" id="UP000295578">
    <property type="component" value="Unassembled WGS sequence"/>
</dbReference>
<organism evidence="1 2">
    <name type="scientific">Actinomadura darangshiensis</name>
    <dbReference type="NCBI Taxonomy" id="705336"/>
    <lineage>
        <taxon>Bacteria</taxon>
        <taxon>Bacillati</taxon>
        <taxon>Actinomycetota</taxon>
        <taxon>Actinomycetes</taxon>
        <taxon>Streptosporangiales</taxon>
        <taxon>Thermomonosporaceae</taxon>
        <taxon>Actinomadura</taxon>
    </lineage>
</organism>
<gene>
    <name evidence="1" type="ORF">E1293_40320</name>
</gene>
<reference evidence="1 2" key="1">
    <citation type="submission" date="2019-03" db="EMBL/GenBank/DDBJ databases">
        <title>Draft genome sequences of novel Actinobacteria.</title>
        <authorList>
            <person name="Sahin N."/>
            <person name="Ay H."/>
            <person name="Saygin H."/>
        </authorList>
    </citation>
    <scope>NUCLEOTIDE SEQUENCE [LARGE SCALE GENOMIC DNA]</scope>
    <source>
        <strain evidence="1 2">DSM 45941</strain>
    </source>
</reference>
<protein>
    <submittedName>
        <fullName evidence="1">Uncharacterized protein</fullName>
    </submittedName>
</protein>
<dbReference type="EMBL" id="SMKY01000335">
    <property type="protein sequence ID" value="TDD65422.1"/>
    <property type="molecule type" value="Genomic_DNA"/>
</dbReference>
<keyword evidence="2" id="KW-1185">Reference proteome</keyword>
<accession>A0A4R5A750</accession>
<comment type="caution">
    <text evidence="1">The sequence shown here is derived from an EMBL/GenBank/DDBJ whole genome shotgun (WGS) entry which is preliminary data.</text>
</comment>
<proteinExistence type="predicted"/>
<dbReference type="RefSeq" id="WP_132204314.1">
    <property type="nucleotide sequence ID" value="NZ_SMKY01000335.1"/>
</dbReference>